<reference evidence="1" key="1">
    <citation type="submission" date="2024-09" db="EMBL/GenBank/DDBJ databases">
        <title>Black Yeasts Isolated from many extreme environments.</title>
        <authorList>
            <person name="Coleine C."/>
            <person name="Stajich J.E."/>
            <person name="Selbmann L."/>
        </authorList>
    </citation>
    <scope>NUCLEOTIDE SEQUENCE</scope>
    <source>
        <strain evidence="1">CCFEE 5737</strain>
    </source>
</reference>
<proteinExistence type="predicted"/>
<organism evidence="1 2">
    <name type="scientific">Coniosporium uncinatum</name>
    <dbReference type="NCBI Taxonomy" id="93489"/>
    <lineage>
        <taxon>Eukaryota</taxon>
        <taxon>Fungi</taxon>
        <taxon>Dikarya</taxon>
        <taxon>Ascomycota</taxon>
        <taxon>Pezizomycotina</taxon>
        <taxon>Dothideomycetes</taxon>
        <taxon>Dothideomycetes incertae sedis</taxon>
        <taxon>Coniosporium</taxon>
    </lineage>
</organism>
<evidence type="ECO:0000313" key="1">
    <source>
        <dbReference type="EMBL" id="KAK3080387.1"/>
    </source>
</evidence>
<protein>
    <submittedName>
        <fullName evidence="1">Uncharacterized protein</fullName>
    </submittedName>
</protein>
<sequence>MQLDSRVFSVYPTELKFQHVFRIQAYPINDILTHVANYPWPSVFNPSNDDDDWKYGTPPSHMRRLCDHWQHTYDWRAREADMNKLPHYTASIDGQTMHFIHVRGSGNASTRPPLLPIHGWPYSF</sequence>
<comment type="caution">
    <text evidence="1">The sequence shown here is derived from an EMBL/GenBank/DDBJ whole genome shotgun (WGS) entry which is preliminary data.</text>
</comment>
<dbReference type="Proteomes" id="UP001186974">
    <property type="component" value="Unassembled WGS sequence"/>
</dbReference>
<name>A0ACC3DUL8_9PEZI</name>
<dbReference type="EMBL" id="JAWDJW010000596">
    <property type="protein sequence ID" value="KAK3080387.1"/>
    <property type="molecule type" value="Genomic_DNA"/>
</dbReference>
<keyword evidence="2" id="KW-1185">Reference proteome</keyword>
<gene>
    <name evidence="1" type="ORF">LTS18_001921</name>
</gene>
<accession>A0ACC3DUL8</accession>
<evidence type="ECO:0000313" key="2">
    <source>
        <dbReference type="Proteomes" id="UP001186974"/>
    </source>
</evidence>